<reference evidence="11 12" key="1">
    <citation type="submission" date="2024-03" db="EMBL/GenBank/DDBJ databases">
        <title>Human intestinal bacterial collection.</title>
        <authorList>
            <person name="Pauvert C."/>
            <person name="Hitch T.C.A."/>
            <person name="Clavel T."/>
        </authorList>
    </citation>
    <scope>NUCLEOTIDE SEQUENCE [LARGE SCALE GENOMIC DNA]</scope>
    <source>
        <strain evidence="11 12">CLA-JM-H16</strain>
    </source>
</reference>
<dbReference type="Gene3D" id="3.30.160.70">
    <property type="entry name" value="Methylated DNA-protein cysteine methyltransferase domain"/>
    <property type="match status" value="1"/>
</dbReference>
<dbReference type="InterPro" id="IPR014048">
    <property type="entry name" value="MethylDNA_cys_MeTrfase_DNA-bd"/>
</dbReference>
<dbReference type="Pfam" id="PF02870">
    <property type="entry name" value="Methyltransf_1N"/>
    <property type="match status" value="1"/>
</dbReference>
<dbReference type="SUPFAM" id="SSF46767">
    <property type="entry name" value="Methylated DNA-protein cysteine methyltransferase, C-terminal domain"/>
    <property type="match status" value="1"/>
</dbReference>
<dbReference type="InterPro" id="IPR023546">
    <property type="entry name" value="MGMT"/>
</dbReference>
<comment type="miscellaneous">
    <text evidence="8">This enzyme catalyzes only one turnover and therefore is not strictly catalytic. According to one definition, an enzyme is a biocatalyst that acts repeatedly and over many reaction cycles.</text>
</comment>
<dbReference type="EC" id="2.1.1.63" evidence="8"/>
<dbReference type="InterPro" id="IPR036217">
    <property type="entry name" value="MethylDNA_cys_MeTrfase_DNAb"/>
</dbReference>
<keyword evidence="5 8" id="KW-0227">DNA damage</keyword>
<dbReference type="HAMAP" id="MF_00772">
    <property type="entry name" value="OGT"/>
    <property type="match status" value="1"/>
</dbReference>
<dbReference type="Proteomes" id="UP001473063">
    <property type="component" value="Unassembled WGS sequence"/>
</dbReference>
<dbReference type="InterPro" id="IPR036631">
    <property type="entry name" value="MGMT_N_sf"/>
</dbReference>
<gene>
    <name evidence="11" type="ORF">WMO28_03580</name>
</gene>
<comment type="caution">
    <text evidence="11">The sequence shown here is derived from an EMBL/GenBank/DDBJ whole genome shotgun (WGS) entry which is preliminary data.</text>
</comment>
<evidence type="ECO:0000256" key="7">
    <source>
        <dbReference type="ARBA" id="ARBA00049348"/>
    </source>
</evidence>
<dbReference type="Pfam" id="PF01035">
    <property type="entry name" value="DNA_binding_1"/>
    <property type="match status" value="1"/>
</dbReference>
<keyword evidence="3 8" id="KW-0489">Methyltransferase</keyword>
<dbReference type="EMBL" id="JBBMEJ010000003">
    <property type="protein sequence ID" value="MEQ2370033.1"/>
    <property type="molecule type" value="Genomic_DNA"/>
</dbReference>
<dbReference type="PROSITE" id="PS00374">
    <property type="entry name" value="MGMT"/>
    <property type="match status" value="1"/>
</dbReference>
<comment type="catalytic activity">
    <reaction evidence="1 8">
        <text>a 4-O-methyl-thymidine in DNA + L-cysteinyl-[protein] = a thymidine in DNA + S-methyl-L-cysteinyl-[protein]</text>
        <dbReference type="Rhea" id="RHEA:53428"/>
        <dbReference type="Rhea" id="RHEA-COMP:10131"/>
        <dbReference type="Rhea" id="RHEA-COMP:10132"/>
        <dbReference type="Rhea" id="RHEA-COMP:13555"/>
        <dbReference type="Rhea" id="RHEA-COMP:13556"/>
        <dbReference type="ChEBI" id="CHEBI:29950"/>
        <dbReference type="ChEBI" id="CHEBI:82612"/>
        <dbReference type="ChEBI" id="CHEBI:137386"/>
        <dbReference type="ChEBI" id="CHEBI:137387"/>
        <dbReference type="EC" id="2.1.1.63"/>
    </reaction>
</comment>
<dbReference type="GO" id="GO:0032259">
    <property type="term" value="P:methylation"/>
    <property type="evidence" value="ECO:0007669"/>
    <property type="project" value="UniProtKB-KW"/>
</dbReference>
<dbReference type="InterPro" id="IPR008332">
    <property type="entry name" value="MethylG_MeTrfase_N"/>
</dbReference>
<evidence type="ECO:0000256" key="5">
    <source>
        <dbReference type="ARBA" id="ARBA00022763"/>
    </source>
</evidence>
<comment type="subcellular location">
    <subcellularLocation>
        <location evidence="8">Cytoplasm</location>
    </subcellularLocation>
</comment>
<proteinExistence type="inferred from homology"/>
<feature type="domain" description="Methylated-DNA-[protein]-cysteine S-methyltransferase DNA binding" evidence="9">
    <location>
        <begin position="79"/>
        <end position="163"/>
    </location>
</feature>
<keyword evidence="2 8" id="KW-0963">Cytoplasm</keyword>
<comment type="function">
    <text evidence="8">Involved in the cellular defense against the biological effects of O6-methylguanine (O6-MeG) and O4-methylthymine (O4-MeT) in DNA. Repairs the methylated nucleobase in DNA by stoichiometrically transferring the methyl group to a cysteine residue in the enzyme. This is a suicide reaction: the enzyme is irreversibly inactivated.</text>
</comment>
<evidence type="ECO:0000256" key="2">
    <source>
        <dbReference type="ARBA" id="ARBA00022490"/>
    </source>
</evidence>
<dbReference type="CDD" id="cd06445">
    <property type="entry name" value="ATase"/>
    <property type="match status" value="1"/>
</dbReference>
<dbReference type="NCBIfam" id="TIGR00589">
    <property type="entry name" value="ogt"/>
    <property type="match status" value="1"/>
</dbReference>
<dbReference type="InterPro" id="IPR036388">
    <property type="entry name" value="WH-like_DNA-bd_sf"/>
</dbReference>
<dbReference type="InterPro" id="IPR001497">
    <property type="entry name" value="MethylDNA_cys_MeTrfase_AS"/>
</dbReference>
<dbReference type="PANTHER" id="PTHR10815:SF5">
    <property type="entry name" value="METHYLATED-DNA--PROTEIN-CYSTEINE METHYLTRANSFERASE"/>
    <property type="match status" value="1"/>
</dbReference>
<name>A0ABV1BBM4_9FIRM</name>
<evidence type="ECO:0000256" key="6">
    <source>
        <dbReference type="ARBA" id="ARBA00023204"/>
    </source>
</evidence>
<accession>A0ABV1BBM4</accession>
<evidence type="ECO:0000259" key="9">
    <source>
        <dbReference type="Pfam" id="PF01035"/>
    </source>
</evidence>
<evidence type="ECO:0000313" key="11">
    <source>
        <dbReference type="EMBL" id="MEQ2370033.1"/>
    </source>
</evidence>
<keyword evidence="4 8" id="KW-0808">Transferase</keyword>
<sequence length="178" mass="19856">MIYTTDYQSPLGKIFLAADEKGLTGLWLEGQKYYAAQLEKEECKQEETPVLKDAKRWMDIYFQGKEPDFMPLLHPVGTEFQCAVWEILRKIPYGQTITYGEIARQLAVQRGVKKMSAQAVGGAVGHNKISIIIPCHRVVGSNGSLTGYAGGIDKKIALLKLEKTDMSRFFVPKKGTAL</sequence>
<dbReference type="GO" id="GO:0003908">
    <property type="term" value="F:methylated-DNA-[protein]-cysteine S-methyltransferase activity"/>
    <property type="evidence" value="ECO:0007669"/>
    <property type="project" value="UniProtKB-EC"/>
</dbReference>
<evidence type="ECO:0000256" key="8">
    <source>
        <dbReference type="HAMAP-Rule" id="MF_00772"/>
    </source>
</evidence>
<evidence type="ECO:0000256" key="4">
    <source>
        <dbReference type="ARBA" id="ARBA00022679"/>
    </source>
</evidence>
<comment type="similarity">
    <text evidence="8">Belongs to the MGMT family.</text>
</comment>
<dbReference type="PANTHER" id="PTHR10815">
    <property type="entry name" value="METHYLATED-DNA--PROTEIN-CYSTEINE METHYLTRANSFERASE"/>
    <property type="match status" value="1"/>
</dbReference>
<evidence type="ECO:0000256" key="3">
    <source>
        <dbReference type="ARBA" id="ARBA00022603"/>
    </source>
</evidence>
<organism evidence="11 12">
    <name type="scientific">Blautia aquisgranensis</name>
    <dbReference type="NCBI Taxonomy" id="3133153"/>
    <lineage>
        <taxon>Bacteria</taxon>
        <taxon>Bacillati</taxon>
        <taxon>Bacillota</taxon>
        <taxon>Clostridia</taxon>
        <taxon>Lachnospirales</taxon>
        <taxon>Lachnospiraceae</taxon>
        <taxon>Blautia</taxon>
    </lineage>
</organism>
<comment type="catalytic activity">
    <reaction evidence="7 8">
        <text>a 6-O-methyl-2'-deoxyguanosine in DNA + L-cysteinyl-[protein] = S-methyl-L-cysteinyl-[protein] + a 2'-deoxyguanosine in DNA</text>
        <dbReference type="Rhea" id="RHEA:24000"/>
        <dbReference type="Rhea" id="RHEA-COMP:10131"/>
        <dbReference type="Rhea" id="RHEA-COMP:10132"/>
        <dbReference type="Rhea" id="RHEA-COMP:11367"/>
        <dbReference type="Rhea" id="RHEA-COMP:11368"/>
        <dbReference type="ChEBI" id="CHEBI:29950"/>
        <dbReference type="ChEBI" id="CHEBI:82612"/>
        <dbReference type="ChEBI" id="CHEBI:85445"/>
        <dbReference type="ChEBI" id="CHEBI:85448"/>
        <dbReference type="EC" id="2.1.1.63"/>
    </reaction>
</comment>
<feature type="domain" description="Methylguanine DNA methyltransferase ribonuclease-like" evidence="10">
    <location>
        <begin position="2"/>
        <end position="69"/>
    </location>
</feature>
<keyword evidence="6 8" id="KW-0234">DNA repair</keyword>
<protein>
    <recommendedName>
        <fullName evidence="8">Methylated-DNA--protein-cysteine methyltransferase</fullName>
        <ecNumber evidence="8">2.1.1.63</ecNumber>
    </recommendedName>
    <alternativeName>
        <fullName evidence="8">6-O-methylguanine-DNA methyltransferase</fullName>
        <shortName evidence="8">MGMT</shortName>
    </alternativeName>
    <alternativeName>
        <fullName evidence="8">O-6-methylguanine-DNA-alkyltransferase</fullName>
    </alternativeName>
</protein>
<dbReference type="Gene3D" id="1.10.10.10">
    <property type="entry name" value="Winged helix-like DNA-binding domain superfamily/Winged helix DNA-binding domain"/>
    <property type="match status" value="1"/>
</dbReference>
<evidence type="ECO:0000256" key="1">
    <source>
        <dbReference type="ARBA" id="ARBA00001286"/>
    </source>
</evidence>
<evidence type="ECO:0000313" key="12">
    <source>
        <dbReference type="Proteomes" id="UP001473063"/>
    </source>
</evidence>
<evidence type="ECO:0000259" key="10">
    <source>
        <dbReference type="Pfam" id="PF02870"/>
    </source>
</evidence>
<feature type="active site" description="Nucleophile; methyl group acceptor" evidence="8">
    <location>
        <position position="135"/>
    </location>
</feature>
<dbReference type="SUPFAM" id="SSF53155">
    <property type="entry name" value="Methylated DNA-protein cysteine methyltransferase domain"/>
    <property type="match status" value="1"/>
</dbReference>
<keyword evidence="12" id="KW-1185">Reference proteome</keyword>
<dbReference type="RefSeq" id="WP_349056088.1">
    <property type="nucleotide sequence ID" value="NZ_JBBMEJ010000003.1"/>
</dbReference>